<dbReference type="AlphaFoldDB" id="A0A7C4LQ59"/>
<accession>A0A7C4LQ59</accession>
<reference evidence="1" key="1">
    <citation type="journal article" date="2020" name="mSystems">
        <title>Genome- and Community-Level Interaction Insights into Carbon Utilization and Element Cycling Functions of Hydrothermarchaeota in Hydrothermal Sediment.</title>
        <authorList>
            <person name="Zhou Z."/>
            <person name="Liu Y."/>
            <person name="Xu W."/>
            <person name="Pan J."/>
            <person name="Luo Z.H."/>
            <person name="Li M."/>
        </authorList>
    </citation>
    <scope>NUCLEOTIDE SEQUENCE [LARGE SCALE GENOMIC DNA]</scope>
    <source>
        <strain evidence="1">SpSt-508</strain>
    </source>
</reference>
<sequence length="113" mass="12414">MTATRSVLVIDGSADTNAVLQAVLEPRGTQVRRARGHRLSTDGTPPDLIVIDLDNSVADSPPSPWHHTPQIVISSQRVDIHESQTRFLEKPFHYPELIRAVEELLAERGSSAA</sequence>
<dbReference type="EMBL" id="DSVQ01000012">
    <property type="protein sequence ID" value="HGT39191.1"/>
    <property type="molecule type" value="Genomic_DNA"/>
</dbReference>
<organism evidence="1">
    <name type="scientific">Schlesneria paludicola</name>
    <dbReference type="NCBI Taxonomy" id="360056"/>
    <lineage>
        <taxon>Bacteria</taxon>
        <taxon>Pseudomonadati</taxon>
        <taxon>Planctomycetota</taxon>
        <taxon>Planctomycetia</taxon>
        <taxon>Planctomycetales</taxon>
        <taxon>Planctomycetaceae</taxon>
        <taxon>Schlesneria</taxon>
    </lineage>
</organism>
<gene>
    <name evidence="1" type="ORF">ENS64_08010</name>
</gene>
<evidence type="ECO:0000313" key="1">
    <source>
        <dbReference type="EMBL" id="HGT39191.1"/>
    </source>
</evidence>
<protein>
    <submittedName>
        <fullName evidence="1">Response regulator</fullName>
    </submittedName>
</protein>
<comment type="caution">
    <text evidence="1">The sequence shown here is derived from an EMBL/GenBank/DDBJ whole genome shotgun (WGS) entry which is preliminary data.</text>
</comment>
<proteinExistence type="predicted"/>
<name>A0A7C4LQ59_9PLAN</name>
<dbReference type="SUPFAM" id="SSF52172">
    <property type="entry name" value="CheY-like"/>
    <property type="match status" value="1"/>
</dbReference>
<dbReference type="InterPro" id="IPR011006">
    <property type="entry name" value="CheY-like_superfamily"/>
</dbReference>